<reference evidence="8" key="2">
    <citation type="submission" date="2025-08" db="UniProtKB">
        <authorList>
            <consortium name="Ensembl"/>
        </authorList>
    </citation>
    <scope>IDENTIFICATION</scope>
</reference>
<reference evidence="8 9" key="1">
    <citation type="journal article" date="2005" name="Nature">
        <title>Initial sequence of the chimpanzee genome and comparison with the human genome.</title>
        <authorList>
            <consortium name="Chimpanzee sequencing and analysis consortium"/>
        </authorList>
    </citation>
    <scope>NUCLEOTIDE SEQUENCE [LARGE SCALE GENOMIC DNA]</scope>
</reference>
<protein>
    <submittedName>
        <fullName evidence="8">KIAA2013</fullName>
    </submittedName>
</protein>
<accession>A0A2I3SAN9</accession>
<dbReference type="Bgee" id="ENSPTRG00000000157">
    <property type="expression patterns" value="Expressed in hindlimb stylopod muscle and 21 other cell types or tissues"/>
</dbReference>
<keyword evidence="5 7" id="KW-0472">Membrane</keyword>
<dbReference type="GO" id="GO:0016020">
    <property type="term" value="C:membrane"/>
    <property type="evidence" value="ECO:0007669"/>
    <property type="project" value="UniProtKB-SubCell"/>
</dbReference>
<evidence type="ECO:0000313" key="9">
    <source>
        <dbReference type="Proteomes" id="UP000002277"/>
    </source>
</evidence>
<dbReference type="AlphaFoldDB" id="A0A2I3SAN9"/>
<dbReference type="Ensembl" id="ENSPTRT00000089907.1">
    <property type="protein sequence ID" value="ENSPTRP00000074123.1"/>
    <property type="gene ID" value="ENSPTRG00000000157.5"/>
</dbReference>
<reference evidence="8" key="3">
    <citation type="submission" date="2025-09" db="UniProtKB">
        <authorList>
            <consortium name="Ensembl"/>
        </authorList>
    </citation>
    <scope>IDENTIFICATION</scope>
</reference>
<keyword evidence="3" id="KW-0732">Signal</keyword>
<evidence type="ECO:0000313" key="10">
    <source>
        <dbReference type="VGNC" id="VGNC:6896"/>
    </source>
</evidence>
<proteinExistence type="predicted"/>
<name>A0A2I3SAN9_PANTR</name>
<keyword evidence="9" id="KW-1185">Reference proteome</keyword>
<dbReference type="EMBL" id="AACZ04050869">
    <property type="status" value="NOT_ANNOTATED_CDS"/>
    <property type="molecule type" value="Genomic_DNA"/>
</dbReference>
<comment type="subcellular location">
    <subcellularLocation>
        <location evidence="1">Membrane</location>
        <topology evidence="1">Single-pass type I membrane protein</topology>
    </subcellularLocation>
</comment>
<dbReference type="VGNC" id="VGNC:6896">
    <property type="gene designation" value="KIAA2013"/>
</dbReference>
<dbReference type="PANTHER" id="PTHR31386">
    <property type="entry name" value="UNCHARACTERIZED PROTEIN KIAA2013"/>
    <property type="match status" value="1"/>
</dbReference>
<evidence type="ECO:0000256" key="1">
    <source>
        <dbReference type="ARBA" id="ARBA00004479"/>
    </source>
</evidence>
<evidence type="ECO:0000256" key="4">
    <source>
        <dbReference type="ARBA" id="ARBA00022989"/>
    </source>
</evidence>
<dbReference type="Proteomes" id="UP000002277">
    <property type="component" value="Chromosome 1"/>
</dbReference>
<feature type="transmembrane region" description="Helical" evidence="7">
    <location>
        <begin position="486"/>
        <end position="508"/>
    </location>
</feature>
<evidence type="ECO:0000256" key="6">
    <source>
        <dbReference type="ARBA" id="ARBA00023180"/>
    </source>
</evidence>
<evidence type="ECO:0000256" key="7">
    <source>
        <dbReference type="SAM" id="Phobius"/>
    </source>
</evidence>
<keyword evidence="4 7" id="KW-1133">Transmembrane helix</keyword>
<evidence type="ECO:0000256" key="5">
    <source>
        <dbReference type="ARBA" id="ARBA00023136"/>
    </source>
</evidence>
<dbReference type="EMBL" id="AACZ04050867">
    <property type="status" value="NOT_ANNOTATED_CDS"/>
    <property type="molecule type" value="Genomic_DNA"/>
</dbReference>
<dbReference type="EMBL" id="AACZ04050868">
    <property type="status" value="NOT_ANNOTATED_CDS"/>
    <property type="molecule type" value="Genomic_DNA"/>
</dbReference>
<sequence length="561" mass="60860">MWLQQRLKGLPGLLSSSWARRLLCLLGLLLLLLWFGGSGARRAAGGLHLLPWSRGEPGAAEPSACLEAATRAWRGLRERGEAVPLGPGVPALVANGFLALDVAANRLWVTPGEREPAVAPDFVPFVQLRPLSALAEAGEAVLLLREGLLRRVRCLQLGSPGPGPVAAGPGPASVSGLAAGSGRDCVLLQEDFLAHRGRPHVYLQRIQLNNPTERVAALQTVGPTAGPAPKAFTSTLEKVGDHQFLLYSGRSPPTPTGLVHLVVVAAKKLVNRLQVAPKTQLDETVCGWQQSLGPFNPRQEYISGPPCAFQKRTRKQILQLSDLWRLTLQKRGCKGLVKVGAPGILQGMVLSFGGLQFTENHLQFQADPDVLHNSYALHGIRYKNDHINLAVLADAEGKPYLHVSVESRGQPVKIYACKAGCLDEPVELTSAPTGHTFSVMVTQPITPLLYISTDLTHLQDLRHTLHLKAILAHDEHMAQQDPGLPFLFWFSVASLITLFHLFLFKLIYNEYCGPGAKPLFRSKVGSRHLVETRGLGIALSPVSRKGLAWRGGVRPGQEWVS</sequence>
<evidence type="ECO:0000256" key="3">
    <source>
        <dbReference type="ARBA" id="ARBA00022729"/>
    </source>
</evidence>
<keyword evidence="2 7" id="KW-0812">Transmembrane</keyword>
<gene>
    <name evidence="8 10" type="primary">KIAA2013</name>
</gene>
<dbReference type="InParanoid" id="A0A2I3SAN9"/>
<keyword evidence="6" id="KW-0325">Glycoprotein</keyword>
<organism evidence="8 9">
    <name type="scientific">Pan troglodytes</name>
    <name type="common">Chimpanzee</name>
    <dbReference type="NCBI Taxonomy" id="9598"/>
    <lineage>
        <taxon>Eukaryota</taxon>
        <taxon>Metazoa</taxon>
        <taxon>Chordata</taxon>
        <taxon>Craniata</taxon>
        <taxon>Vertebrata</taxon>
        <taxon>Euteleostomi</taxon>
        <taxon>Mammalia</taxon>
        <taxon>Eutheria</taxon>
        <taxon>Euarchontoglires</taxon>
        <taxon>Primates</taxon>
        <taxon>Haplorrhini</taxon>
        <taxon>Catarrhini</taxon>
        <taxon>Hominidae</taxon>
        <taxon>Pan</taxon>
    </lineage>
</organism>
<evidence type="ECO:0000256" key="2">
    <source>
        <dbReference type="ARBA" id="ARBA00022692"/>
    </source>
</evidence>
<dbReference type="Pfam" id="PF10222">
    <property type="entry name" value="DUF2152"/>
    <property type="match status" value="2"/>
</dbReference>
<dbReference type="PANTHER" id="PTHR31386:SF2">
    <property type="entry name" value="SIMILAR TO RIKEN CDNA 2510039O18"/>
    <property type="match status" value="1"/>
</dbReference>
<evidence type="ECO:0000313" key="8">
    <source>
        <dbReference type="Ensembl" id="ENSPTRP00000074123.1"/>
    </source>
</evidence>
<dbReference type="InterPro" id="IPR018795">
    <property type="entry name" value="K2013-like"/>
</dbReference>
<dbReference type="GeneTree" id="ENSGT00390000007643"/>